<evidence type="ECO:0000313" key="2">
    <source>
        <dbReference type="EMBL" id="MBM7809345.1"/>
    </source>
</evidence>
<evidence type="ECO:0000256" key="1">
    <source>
        <dbReference type="SAM" id="MobiDB-lite"/>
    </source>
</evidence>
<dbReference type="EMBL" id="JAFBCL010000001">
    <property type="protein sequence ID" value="MBM7809345.1"/>
    <property type="molecule type" value="Genomic_DNA"/>
</dbReference>
<feature type="region of interest" description="Disordered" evidence="1">
    <location>
        <begin position="218"/>
        <end position="238"/>
    </location>
</feature>
<keyword evidence="3" id="KW-1185">Reference proteome</keyword>
<comment type="caution">
    <text evidence="2">The sequence shown here is derived from an EMBL/GenBank/DDBJ whole genome shotgun (WGS) entry which is preliminary data.</text>
</comment>
<gene>
    <name evidence="2" type="ORF">JOE68_000210</name>
</gene>
<feature type="compositionally biased region" description="Low complexity" evidence="1">
    <location>
        <begin position="218"/>
        <end position="228"/>
    </location>
</feature>
<dbReference type="Proteomes" id="UP001195724">
    <property type="component" value="Unassembled WGS sequence"/>
</dbReference>
<name>A0ABS2RZD0_9PSEU</name>
<reference evidence="2 3" key="1">
    <citation type="submission" date="2021-01" db="EMBL/GenBank/DDBJ databases">
        <title>Sequencing the genomes of 1000 actinobacteria strains.</title>
        <authorList>
            <person name="Klenk H.-P."/>
        </authorList>
    </citation>
    <scope>NUCLEOTIDE SEQUENCE [LARGE SCALE GENOMIC DNA]</scope>
    <source>
        <strain evidence="2 3">DSM 44581</strain>
    </source>
</reference>
<dbReference type="RefSeq" id="WP_204840463.1">
    <property type="nucleotide sequence ID" value="NZ_JAFBCL010000001.1"/>
</dbReference>
<organism evidence="2 3">
    <name type="scientific">Saccharothrix algeriensis</name>
    <dbReference type="NCBI Taxonomy" id="173560"/>
    <lineage>
        <taxon>Bacteria</taxon>
        <taxon>Bacillati</taxon>
        <taxon>Actinomycetota</taxon>
        <taxon>Actinomycetes</taxon>
        <taxon>Pseudonocardiales</taxon>
        <taxon>Pseudonocardiaceae</taxon>
        <taxon>Saccharothrix</taxon>
    </lineage>
</organism>
<proteinExistence type="predicted"/>
<protein>
    <submittedName>
        <fullName evidence="2">Uncharacterized protein</fullName>
    </submittedName>
</protein>
<evidence type="ECO:0000313" key="3">
    <source>
        <dbReference type="Proteomes" id="UP001195724"/>
    </source>
</evidence>
<accession>A0ABS2RZD0</accession>
<sequence length="417" mass="44522">MNTARAVGRATTPRGLLVDQAWSALGDAVAPLSNEAGRPLARTVKLILDPLVLRPVLNPGFAAGAVAAEHADALRERILRAGPVLAATAAWFLVLKKERRRAGITEGNPQDLYFQRCYELATAHGDPRLDPSAAERAAGVLAEVHGQGGPTVADLRAHVTDPANAAGLRALLAEAWASPPALPPPHPARLADFLDTCATEPDRDLFAALVEARAGAAGASAVTGPGAARAHGLSDRDHPTRPELGVTAAKQHLPKPFDRSIVERLFVPLTTSHRDALEDVPVLVRREVARSAQPWQLAEEAGRVVMALGRAAADGLTGGAGGGNDATARLRARWEREAYVRRVLRTPSAAPEGVRADVLGVREAYLRRLWVRAHGRELRREALPADGLWDLLDGVLRSVILDQRDRLRSALERRAAG</sequence>